<evidence type="ECO:0000256" key="3">
    <source>
        <dbReference type="ARBA" id="ARBA00022723"/>
    </source>
</evidence>
<dbReference type="InterPro" id="IPR045121">
    <property type="entry name" value="CoAse"/>
</dbReference>
<comment type="cofactor">
    <cofactor evidence="1">
        <name>Mn(2+)</name>
        <dbReference type="ChEBI" id="CHEBI:29035"/>
    </cofactor>
</comment>
<accession>A0ABQ7KF87</accession>
<dbReference type="PANTHER" id="PTHR12992">
    <property type="entry name" value="NUDIX HYDROLASE"/>
    <property type="match status" value="1"/>
</dbReference>
<feature type="region of interest" description="Disordered" evidence="7">
    <location>
        <begin position="189"/>
        <end position="219"/>
    </location>
</feature>
<gene>
    <name evidence="9" type="ORF">BGZ96_002609</name>
</gene>
<dbReference type="EMBL" id="JAAAIM010000015">
    <property type="protein sequence ID" value="KAG0298117.1"/>
    <property type="molecule type" value="Genomic_DNA"/>
</dbReference>
<feature type="domain" description="Nudix hydrolase" evidence="8">
    <location>
        <begin position="28"/>
        <end position="168"/>
    </location>
</feature>
<evidence type="ECO:0000256" key="2">
    <source>
        <dbReference type="ARBA" id="ARBA00001946"/>
    </source>
</evidence>
<dbReference type="Proteomes" id="UP001194696">
    <property type="component" value="Unassembled WGS sequence"/>
</dbReference>
<dbReference type="Gene3D" id="3.90.79.10">
    <property type="entry name" value="Nucleoside Triphosphate Pyrophosphohydrolase"/>
    <property type="match status" value="1"/>
</dbReference>
<keyword evidence="10" id="KW-1185">Reference proteome</keyword>
<dbReference type="PANTHER" id="PTHR12992:SF24">
    <property type="entry name" value="PEROXISOMAL COENZYME A DIPHOSPHATASE NUDT7"/>
    <property type="match status" value="1"/>
</dbReference>
<evidence type="ECO:0000256" key="6">
    <source>
        <dbReference type="ARBA" id="ARBA00023211"/>
    </source>
</evidence>
<evidence type="ECO:0000256" key="4">
    <source>
        <dbReference type="ARBA" id="ARBA00022801"/>
    </source>
</evidence>
<reference evidence="9 10" key="1">
    <citation type="journal article" date="2020" name="Fungal Divers.">
        <title>Resolving the Mortierellaceae phylogeny through synthesis of multi-gene phylogenetics and phylogenomics.</title>
        <authorList>
            <person name="Vandepol N."/>
            <person name="Liber J."/>
            <person name="Desiro A."/>
            <person name="Na H."/>
            <person name="Kennedy M."/>
            <person name="Barry K."/>
            <person name="Grigoriev I.V."/>
            <person name="Miller A.N."/>
            <person name="O'Donnell K."/>
            <person name="Stajich J.E."/>
            <person name="Bonito G."/>
        </authorList>
    </citation>
    <scope>NUCLEOTIDE SEQUENCE [LARGE SCALE GENOMIC DNA]</scope>
    <source>
        <strain evidence="9 10">AD045</strain>
    </source>
</reference>
<dbReference type="Pfam" id="PF00293">
    <property type="entry name" value="NUDIX"/>
    <property type="match status" value="1"/>
</dbReference>
<organism evidence="9 10">
    <name type="scientific">Linnemannia gamsii</name>
    <dbReference type="NCBI Taxonomy" id="64522"/>
    <lineage>
        <taxon>Eukaryota</taxon>
        <taxon>Fungi</taxon>
        <taxon>Fungi incertae sedis</taxon>
        <taxon>Mucoromycota</taxon>
        <taxon>Mortierellomycotina</taxon>
        <taxon>Mortierellomycetes</taxon>
        <taxon>Mortierellales</taxon>
        <taxon>Mortierellaceae</taxon>
        <taxon>Linnemannia</taxon>
    </lineage>
</organism>
<dbReference type="InterPro" id="IPR000086">
    <property type="entry name" value="NUDIX_hydrolase_dom"/>
</dbReference>
<keyword evidence="3" id="KW-0479">Metal-binding</keyword>
<dbReference type="SUPFAM" id="SSF55811">
    <property type="entry name" value="Nudix"/>
    <property type="match status" value="1"/>
</dbReference>
<evidence type="ECO:0000259" key="8">
    <source>
        <dbReference type="PROSITE" id="PS51462"/>
    </source>
</evidence>
<comment type="caution">
    <text evidence="9">The sequence shown here is derived from an EMBL/GenBank/DDBJ whole genome shotgun (WGS) entry which is preliminary data.</text>
</comment>
<evidence type="ECO:0000256" key="7">
    <source>
        <dbReference type="SAM" id="MobiDB-lite"/>
    </source>
</evidence>
<keyword evidence="4" id="KW-0378">Hydrolase</keyword>
<comment type="cofactor">
    <cofactor evidence="2">
        <name>Mg(2+)</name>
        <dbReference type="ChEBI" id="CHEBI:18420"/>
    </cofactor>
</comment>
<proteinExistence type="predicted"/>
<sequence>MHQLNQKSLDALKSLRNYKCPKDNYQTTKRSAVLVALLPNEKGDLEVILTCRSSSLRTNAGDSAFPGGKTDPEDVDLIATAKREAMEEVCLPPSSSTVITLFSPVLSRHMQVVTPVVAFCPTLTTTDIFELLTPNPSEVSAIYTVPLELFLSPPPESHSYFDMSWAMSGHRIHRFERCGTDNFLLTLPPESNTTTAGIDEEDTSAPMSKSYSNGGEAGSETEVVDRAKIGWQVYGMTAGVLIDVASVAFQRPPDFEVYAQDQCRDQNQMALWFNQSQHTFRRSQL</sequence>
<dbReference type="PROSITE" id="PS51462">
    <property type="entry name" value="NUDIX"/>
    <property type="match status" value="1"/>
</dbReference>
<evidence type="ECO:0000313" key="9">
    <source>
        <dbReference type="EMBL" id="KAG0298117.1"/>
    </source>
</evidence>
<dbReference type="CDD" id="cd03426">
    <property type="entry name" value="NUDIX_CoAse_Nudt7"/>
    <property type="match status" value="1"/>
</dbReference>
<evidence type="ECO:0000256" key="1">
    <source>
        <dbReference type="ARBA" id="ARBA00001936"/>
    </source>
</evidence>
<protein>
    <recommendedName>
        <fullName evidence="8">Nudix hydrolase domain-containing protein</fullName>
    </recommendedName>
</protein>
<evidence type="ECO:0000256" key="5">
    <source>
        <dbReference type="ARBA" id="ARBA00022842"/>
    </source>
</evidence>
<name>A0ABQ7KF87_9FUNG</name>
<evidence type="ECO:0000313" key="10">
    <source>
        <dbReference type="Proteomes" id="UP001194696"/>
    </source>
</evidence>
<dbReference type="InterPro" id="IPR015797">
    <property type="entry name" value="NUDIX_hydrolase-like_dom_sf"/>
</dbReference>
<keyword evidence="6" id="KW-0464">Manganese</keyword>
<keyword evidence="5" id="KW-0460">Magnesium</keyword>